<protein>
    <submittedName>
        <fullName evidence="2">Uncharacterized protein</fullName>
    </submittedName>
</protein>
<name>X6MUW6_RETFI</name>
<reference evidence="2 3" key="1">
    <citation type="journal article" date="2013" name="Curr. Biol.">
        <title>The Genome of the Foraminiferan Reticulomyxa filosa.</title>
        <authorList>
            <person name="Glockner G."/>
            <person name="Hulsmann N."/>
            <person name="Schleicher M."/>
            <person name="Noegel A.A."/>
            <person name="Eichinger L."/>
            <person name="Gallinger C."/>
            <person name="Pawlowski J."/>
            <person name="Sierra R."/>
            <person name="Euteneuer U."/>
            <person name="Pillet L."/>
            <person name="Moustafa A."/>
            <person name="Platzer M."/>
            <person name="Groth M."/>
            <person name="Szafranski K."/>
            <person name="Schliwa M."/>
        </authorList>
    </citation>
    <scope>NUCLEOTIDE SEQUENCE [LARGE SCALE GENOMIC DNA]</scope>
</reference>
<dbReference type="Proteomes" id="UP000023152">
    <property type="component" value="Unassembled WGS sequence"/>
</dbReference>
<evidence type="ECO:0000256" key="1">
    <source>
        <dbReference type="SAM" id="Phobius"/>
    </source>
</evidence>
<dbReference type="AlphaFoldDB" id="X6MUW6"/>
<organism evidence="2 3">
    <name type="scientific">Reticulomyxa filosa</name>
    <dbReference type="NCBI Taxonomy" id="46433"/>
    <lineage>
        <taxon>Eukaryota</taxon>
        <taxon>Sar</taxon>
        <taxon>Rhizaria</taxon>
        <taxon>Retaria</taxon>
        <taxon>Foraminifera</taxon>
        <taxon>Monothalamids</taxon>
        <taxon>Reticulomyxidae</taxon>
        <taxon>Reticulomyxa</taxon>
    </lineage>
</organism>
<keyword evidence="1" id="KW-1133">Transmembrane helix</keyword>
<evidence type="ECO:0000313" key="3">
    <source>
        <dbReference type="Proteomes" id="UP000023152"/>
    </source>
</evidence>
<keyword evidence="1" id="KW-0472">Membrane</keyword>
<dbReference type="EMBL" id="ASPP01016641">
    <property type="protein sequence ID" value="ETO17426.1"/>
    <property type="molecule type" value="Genomic_DNA"/>
</dbReference>
<gene>
    <name evidence="2" type="ORF">RFI_19896</name>
</gene>
<keyword evidence="1" id="KW-0812">Transmembrane</keyword>
<accession>X6MUW6</accession>
<feature type="transmembrane region" description="Helical" evidence="1">
    <location>
        <begin position="31"/>
        <end position="52"/>
    </location>
</feature>
<evidence type="ECO:0000313" key="2">
    <source>
        <dbReference type="EMBL" id="ETO17426.1"/>
    </source>
</evidence>
<sequence>MIKVFIYGIFDLTNKFKYLMSIRNMYMLLNIHHLILIQMQYVLDLMIIRFVFGIFDKIKMDCILSKEIKTKYSFKFFRLKKIEIETTSITMVDVLICVMVHKKVPIWIWGYTLHITKKKGKSVGVINCVYFKKREPDKQKILEKHFAVEFCDKD</sequence>
<proteinExistence type="predicted"/>
<comment type="caution">
    <text evidence="2">The sequence shown here is derived from an EMBL/GenBank/DDBJ whole genome shotgun (WGS) entry which is preliminary data.</text>
</comment>
<keyword evidence="3" id="KW-1185">Reference proteome</keyword>